<protein>
    <submittedName>
        <fullName evidence="3">Uncharacterized protein</fullName>
    </submittedName>
</protein>
<dbReference type="Gramene" id="ONI24106">
    <property type="protein sequence ID" value="ONI24106"/>
    <property type="gene ID" value="PRUPE_2G224100"/>
</dbReference>
<dbReference type="GO" id="GO:0005524">
    <property type="term" value="F:ATP binding"/>
    <property type="evidence" value="ECO:0007669"/>
    <property type="project" value="UniProtKB-KW"/>
</dbReference>
<dbReference type="EMBL" id="CM007652">
    <property type="protein sequence ID" value="ONI24106.1"/>
    <property type="molecule type" value="Genomic_DNA"/>
</dbReference>
<evidence type="ECO:0000313" key="4">
    <source>
        <dbReference type="Proteomes" id="UP000006882"/>
    </source>
</evidence>
<dbReference type="GO" id="GO:0007166">
    <property type="term" value="P:cell surface receptor signaling pathway"/>
    <property type="evidence" value="ECO:0007669"/>
    <property type="project" value="InterPro"/>
</dbReference>
<dbReference type="GO" id="GO:0004672">
    <property type="term" value="F:protein kinase activity"/>
    <property type="evidence" value="ECO:0007669"/>
    <property type="project" value="InterPro"/>
</dbReference>
<gene>
    <name evidence="3" type="ORF">PRUPE_2G224100</name>
</gene>
<accession>M5X8R7</accession>
<sequence>MKPYLSSDYISSISKEGYFDPHFRNGRLAEKSDLYSFGVVLAEQLTSQKPVSPPGASDVNLASLFRTSVEEGPLDQILDVQIIVDEATYKTAEKVADLAKRCLGLQRKARPFMEQVAVEFGGLRKSMADYQGGEDVEPSFS</sequence>
<dbReference type="InterPro" id="IPR045274">
    <property type="entry name" value="WAK-like"/>
</dbReference>
<dbReference type="HOGENOM" id="CLU_1828655_0_0_1"/>
<keyword evidence="1" id="KW-0547">Nucleotide-binding</keyword>
<evidence type="ECO:0000313" key="3">
    <source>
        <dbReference type="EMBL" id="ONI24106.1"/>
    </source>
</evidence>
<keyword evidence="2" id="KW-0067">ATP-binding</keyword>
<dbReference type="InterPro" id="IPR000719">
    <property type="entry name" value="Prot_kinase_dom"/>
</dbReference>
<organism evidence="3 4">
    <name type="scientific">Prunus persica</name>
    <name type="common">Peach</name>
    <name type="synonym">Amygdalus persica</name>
    <dbReference type="NCBI Taxonomy" id="3760"/>
    <lineage>
        <taxon>Eukaryota</taxon>
        <taxon>Viridiplantae</taxon>
        <taxon>Streptophyta</taxon>
        <taxon>Embryophyta</taxon>
        <taxon>Tracheophyta</taxon>
        <taxon>Spermatophyta</taxon>
        <taxon>Magnoliopsida</taxon>
        <taxon>eudicotyledons</taxon>
        <taxon>Gunneridae</taxon>
        <taxon>Pentapetalae</taxon>
        <taxon>rosids</taxon>
        <taxon>fabids</taxon>
        <taxon>Rosales</taxon>
        <taxon>Rosaceae</taxon>
        <taxon>Amygdaloideae</taxon>
        <taxon>Amygdaleae</taxon>
        <taxon>Prunus</taxon>
    </lineage>
</organism>
<dbReference type="AlphaFoldDB" id="M5X8R7"/>
<reference evidence="3 4" key="1">
    <citation type="journal article" date="2013" name="Nat. Genet.">
        <title>The high-quality draft genome of peach (Prunus persica) identifies unique patterns of genetic diversity, domestication and genome evolution.</title>
        <authorList>
            <consortium name="International Peach Genome Initiative"/>
            <person name="Verde I."/>
            <person name="Abbott A.G."/>
            <person name="Scalabrin S."/>
            <person name="Jung S."/>
            <person name="Shu S."/>
            <person name="Marroni F."/>
            <person name="Zhebentyayeva T."/>
            <person name="Dettori M.T."/>
            <person name="Grimwood J."/>
            <person name="Cattonaro F."/>
            <person name="Zuccolo A."/>
            <person name="Rossini L."/>
            <person name="Jenkins J."/>
            <person name="Vendramin E."/>
            <person name="Meisel L.A."/>
            <person name="Decroocq V."/>
            <person name="Sosinski B."/>
            <person name="Prochnik S."/>
            <person name="Mitros T."/>
            <person name="Policriti A."/>
            <person name="Cipriani G."/>
            <person name="Dondini L."/>
            <person name="Ficklin S."/>
            <person name="Goodstein D.M."/>
            <person name="Xuan P."/>
            <person name="Del Fabbro C."/>
            <person name="Aramini V."/>
            <person name="Copetti D."/>
            <person name="Gonzalez S."/>
            <person name="Horner D.S."/>
            <person name="Falchi R."/>
            <person name="Lucas S."/>
            <person name="Mica E."/>
            <person name="Maldonado J."/>
            <person name="Lazzari B."/>
            <person name="Bielenberg D."/>
            <person name="Pirona R."/>
            <person name="Miculan M."/>
            <person name="Barakat A."/>
            <person name="Testolin R."/>
            <person name="Stella A."/>
            <person name="Tartarini S."/>
            <person name="Tonutti P."/>
            <person name="Arus P."/>
            <person name="Orellana A."/>
            <person name="Wells C."/>
            <person name="Main D."/>
            <person name="Vizzotto G."/>
            <person name="Silva H."/>
            <person name="Salamini F."/>
            <person name="Schmutz J."/>
            <person name="Morgante M."/>
            <person name="Rokhsar D.S."/>
        </authorList>
    </citation>
    <scope>NUCLEOTIDE SEQUENCE [LARGE SCALE GENOMIC DNA]</scope>
    <source>
        <strain evidence="4">cv. Nemared</strain>
    </source>
</reference>
<evidence type="ECO:0000256" key="2">
    <source>
        <dbReference type="ARBA" id="ARBA00022840"/>
    </source>
</evidence>
<dbReference type="InterPro" id="IPR011009">
    <property type="entry name" value="Kinase-like_dom_sf"/>
</dbReference>
<evidence type="ECO:0000256" key="1">
    <source>
        <dbReference type="ARBA" id="ARBA00022741"/>
    </source>
</evidence>
<dbReference type="SUPFAM" id="SSF56112">
    <property type="entry name" value="Protein kinase-like (PK-like)"/>
    <property type="match status" value="1"/>
</dbReference>
<name>M5X8R7_PRUPE</name>
<dbReference type="PANTHER" id="PTHR27005">
    <property type="entry name" value="WALL-ASSOCIATED RECEPTOR KINASE-LIKE 21"/>
    <property type="match status" value="1"/>
</dbReference>
<dbReference type="PANTHER" id="PTHR27005:SF468">
    <property type="entry name" value="OS01G0310500 PROTEIN"/>
    <property type="match status" value="1"/>
</dbReference>
<dbReference type="OMA" id="KARPFME"/>
<dbReference type="PROSITE" id="PS50011">
    <property type="entry name" value="PROTEIN_KINASE_DOM"/>
    <property type="match status" value="1"/>
</dbReference>
<dbReference type="Proteomes" id="UP000006882">
    <property type="component" value="Chromosome G2"/>
</dbReference>
<proteinExistence type="predicted"/>
<keyword evidence="4" id="KW-1185">Reference proteome</keyword>
<dbReference type="Gene3D" id="1.10.510.10">
    <property type="entry name" value="Transferase(Phosphotransferase) domain 1"/>
    <property type="match status" value="1"/>
</dbReference>